<dbReference type="RefSeq" id="WP_151666941.1">
    <property type="nucleotide sequence ID" value="NZ_WBVO01000003.1"/>
</dbReference>
<evidence type="ECO:0000313" key="4">
    <source>
        <dbReference type="Proteomes" id="UP000468650"/>
    </source>
</evidence>
<feature type="domain" description="Tll0287-like" evidence="2">
    <location>
        <begin position="70"/>
        <end position="192"/>
    </location>
</feature>
<dbReference type="EMBL" id="WBVO01000003">
    <property type="protein sequence ID" value="KAB2813739.1"/>
    <property type="molecule type" value="Genomic_DNA"/>
</dbReference>
<dbReference type="OrthoDB" id="1494333at2"/>
<evidence type="ECO:0000259" key="2">
    <source>
        <dbReference type="Pfam" id="PF11845"/>
    </source>
</evidence>
<dbReference type="Pfam" id="PF11845">
    <property type="entry name" value="Tll0287-like"/>
    <property type="match status" value="1"/>
</dbReference>
<organism evidence="3 4">
    <name type="scientific">Phaeocystidibacter luteus</name>
    <dbReference type="NCBI Taxonomy" id="911197"/>
    <lineage>
        <taxon>Bacteria</taxon>
        <taxon>Pseudomonadati</taxon>
        <taxon>Bacteroidota</taxon>
        <taxon>Flavobacteriia</taxon>
        <taxon>Flavobacteriales</taxon>
        <taxon>Phaeocystidibacteraceae</taxon>
        <taxon>Phaeocystidibacter</taxon>
    </lineage>
</organism>
<reference evidence="3 4" key="1">
    <citation type="submission" date="2019-09" db="EMBL/GenBank/DDBJ databases">
        <title>Genomes of family Cryomorphaceae.</title>
        <authorList>
            <person name="Bowman J.P."/>
        </authorList>
    </citation>
    <scope>NUCLEOTIDE SEQUENCE [LARGE SCALE GENOMIC DNA]</scope>
    <source>
        <strain evidence="3 4">LMG 25704</strain>
    </source>
</reference>
<dbReference type="PROSITE" id="PS51257">
    <property type="entry name" value="PROKAR_LIPOPROTEIN"/>
    <property type="match status" value="1"/>
</dbReference>
<feature type="chain" id="PRO_5026805148" evidence="1">
    <location>
        <begin position="22"/>
        <end position="201"/>
    </location>
</feature>
<gene>
    <name evidence="3" type="ORF">F8C67_06155</name>
</gene>
<dbReference type="Proteomes" id="UP000468650">
    <property type="component" value="Unassembled WGS sequence"/>
</dbReference>
<evidence type="ECO:0000256" key="1">
    <source>
        <dbReference type="SAM" id="SignalP"/>
    </source>
</evidence>
<comment type="caution">
    <text evidence="3">The sequence shown here is derived from an EMBL/GenBank/DDBJ whole genome shotgun (WGS) entry which is preliminary data.</text>
</comment>
<keyword evidence="1" id="KW-0732">Signal</keyword>
<protein>
    <submittedName>
        <fullName evidence="3">DUF3365 domain-containing protein</fullName>
    </submittedName>
</protein>
<sequence>MKSLWIASVSLALFVSSCQCSDDQSGTAPFIPVEQAASEGALIADASQGALASALMKQINKDGFEGAVTFCHENALPLTDSLELIYNADIRRTSFRFRNAGNEPDSLDVVVLSEFERIHELDSVPQPKVVETTSGTLRYYSPIFVAPVCLNCHGMPGEDLTADLHALILEEYPQDEAVGFEVGDVRGSWVIEFAEAFNSNR</sequence>
<feature type="signal peptide" evidence="1">
    <location>
        <begin position="1"/>
        <end position="21"/>
    </location>
</feature>
<name>A0A6N6RH90_9FLAO</name>
<keyword evidence="4" id="KW-1185">Reference proteome</keyword>
<evidence type="ECO:0000313" key="3">
    <source>
        <dbReference type="EMBL" id="KAB2813739.1"/>
    </source>
</evidence>
<dbReference type="AlphaFoldDB" id="A0A6N6RH90"/>
<dbReference type="InterPro" id="IPR021796">
    <property type="entry name" value="Tll0287-like_dom"/>
</dbReference>
<accession>A0A6N6RH90</accession>
<proteinExistence type="predicted"/>